<keyword evidence="2" id="KW-1185">Reference proteome</keyword>
<reference evidence="1 2" key="2">
    <citation type="submission" date="2019-11" db="EMBL/GenBank/DDBJ databases">
        <title>A de novo genome assembly of a pear dwarfing rootstock.</title>
        <authorList>
            <person name="Wang F."/>
            <person name="Wang J."/>
            <person name="Li S."/>
            <person name="Zhang Y."/>
            <person name="Fang M."/>
            <person name="Ma L."/>
            <person name="Zhao Y."/>
            <person name="Jiang S."/>
        </authorList>
    </citation>
    <scope>NUCLEOTIDE SEQUENCE [LARGE SCALE GENOMIC DNA]</scope>
    <source>
        <strain evidence="1">S2</strain>
        <tissue evidence="1">Leaf</tissue>
    </source>
</reference>
<sequence length="75" mass="8867">MWQLQGFEDPEKKKEEEKLLVQSLKEVVDNCTEVLTMKKFVKGFKVKFQVFLNSGQQALHVKVSDLEFWFSMALR</sequence>
<evidence type="ECO:0000313" key="2">
    <source>
        <dbReference type="Proteomes" id="UP000327157"/>
    </source>
</evidence>
<dbReference type="AlphaFoldDB" id="A0A5N5FMF4"/>
<dbReference type="EMBL" id="SMOL01000633">
    <property type="protein sequence ID" value="KAB2604296.1"/>
    <property type="molecule type" value="Genomic_DNA"/>
</dbReference>
<name>A0A5N5FMF4_9ROSA</name>
<dbReference type="Proteomes" id="UP000327157">
    <property type="component" value="Unassembled WGS sequence"/>
</dbReference>
<reference evidence="1 2" key="1">
    <citation type="submission" date="2019-09" db="EMBL/GenBank/DDBJ databases">
        <authorList>
            <person name="Ou C."/>
        </authorList>
    </citation>
    <scope>NUCLEOTIDE SEQUENCE [LARGE SCALE GENOMIC DNA]</scope>
    <source>
        <strain evidence="1">S2</strain>
        <tissue evidence="1">Leaf</tissue>
    </source>
</reference>
<accession>A0A5N5FMF4</accession>
<comment type="caution">
    <text evidence="1">The sequence shown here is derived from an EMBL/GenBank/DDBJ whole genome shotgun (WGS) entry which is preliminary data.</text>
</comment>
<protein>
    <submittedName>
        <fullName evidence="1">Disease resistance protein RGA1</fullName>
    </submittedName>
</protein>
<evidence type="ECO:0000313" key="1">
    <source>
        <dbReference type="EMBL" id="KAB2604296.1"/>
    </source>
</evidence>
<organism evidence="1 2">
    <name type="scientific">Pyrus ussuriensis x Pyrus communis</name>
    <dbReference type="NCBI Taxonomy" id="2448454"/>
    <lineage>
        <taxon>Eukaryota</taxon>
        <taxon>Viridiplantae</taxon>
        <taxon>Streptophyta</taxon>
        <taxon>Embryophyta</taxon>
        <taxon>Tracheophyta</taxon>
        <taxon>Spermatophyta</taxon>
        <taxon>Magnoliopsida</taxon>
        <taxon>eudicotyledons</taxon>
        <taxon>Gunneridae</taxon>
        <taxon>Pentapetalae</taxon>
        <taxon>rosids</taxon>
        <taxon>fabids</taxon>
        <taxon>Rosales</taxon>
        <taxon>Rosaceae</taxon>
        <taxon>Amygdaloideae</taxon>
        <taxon>Maleae</taxon>
        <taxon>Pyrus</taxon>
    </lineage>
</organism>
<gene>
    <name evidence="1" type="ORF">D8674_037587</name>
</gene>
<proteinExistence type="predicted"/>